<sequence>MFFKQKPDKHIEEDEDLETLVLRLETSSYTEDKIDTLQLLYEFSRKDPISTGTYSLNAILDSIKDLDDIHYSIQILLTVFRSIHSLEFTDLFLKRDENIEILVENSSKDPEKVYEILSIMAENDRFKERLLLCKNISYYLVSGLDENRYEVLQKVIPVSEQFRKQLLFEGIFEKIESKLEARYSEWCMLLIEMLLEDKHFNQNYFIETAWTVILNYIDTRATDVFRLLNCLVDNTNGNIQYIKKNVYKFVSFDLAIKKKQYNFIYSMIYNDLFFLKEFIGIYNKYTFKEITNSFLKQYAKDVNVEKLDVKDIENLGVETENNVVQDNINKTYLIIYYILNNETISFNENQNSALLLISEVLIYSNSFGQYPVNINTASEINSLLYKNITKDLSLFYKLLLILTVRDIPTENCIRENINIDINTVLFILFSFDTSRVEPISQSILEVINDDSKDALSKDALSKDEHLKWFCILLCLMHNIRLNFNNACCLKYLRKIRNLLSSPDIKKEMFLLDDCINILLDKVNELVLKYSERCTKEDLLNYTLK</sequence>
<organism evidence="1 2">
    <name type="scientific">Nosema granulosis</name>
    <dbReference type="NCBI Taxonomy" id="83296"/>
    <lineage>
        <taxon>Eukaryota</taxon>
        <taxon>Fungi</taxon>
        <taxon>Fungi incertae sedis</taxon>
        <taxon>Microsporidia</taxon>
        <taxon>Nosematidae</taxon>
        <taxon>Nosema</taxon>
    </lineage>
</organism>
<accession>A0A9P6GZL6</accession>
<keyword evidence="2" id="KW-1185">Reference proteome</keyword>
<comment type="caution">
    <text evidence="1">The sequence shown here is derived from an EMBL/GenBank/DDBJ whole genome shotgun (WGS) entry which is preliminary data.</text>
</comment>
<dbReference type="InterPro" id="IPR011989">
    <property type="entry name" value="ARM-like"/>
</dbReference>
<gene>
    <name evidence="1" type="ORF">NGRA_1356</name>
</gene>
<dbReference type="Proteomes" id="UP000740883">
    <property type="component" value="Unassembled WGS sequence"/>
</dbReference>
<protein>
    <recommendedName>
        <fullName evidence="3">Vesicular transport protein</fullName>
    </recommendedName>
</protein>
<reference evidence="1 2" key="1">
    <citation type="journal article" date="2020" name="Genome Biol. Evol.">
        <title>Comparative genomics of strictly vertically transmitted, feminizing microsporidia endosymbionts of amphipod crustaceans.</title>
        <authorList>
            <person name="Cormier A."/>
            <person name="Chebbi M.A."/>
            <person name="Giraud I."/>
            <person name="Wattier R."/>
            <person name="Teixeira M."/>
            <person name="Gilbert C."/>
            <person name="Rigaud T."/>
            <person name="Cordaux R."/>
        </authorList>
    </citation>
    <scope>NUCLEOTIDE SEQUENCE [LARGE SCALE GENOMIC DNA]</scope>
    <source>
        <strain evidence="1 2">Ou3-Ou53</strain>
    </source>
</reference>
<dbReference type="Gene3D" id="1.25.10.10">
    <property type="entry name" value="Leucine-rich Repeat Variant"/>
    <property type="match status" value="1"/>
</dbReference>
<evidence type="ECO:0000313" key="2">
    <source>
        <dbReference type="Proteomes" id="UP000740883"/>
    </source>
</evidence>
<name>A0A9P6GZL6_9MICR</name>
<evidence type="ECO:0008006" key="3">
    <source>
        <dbReference type="Google" id="ProtNLM"/>
    </source>
</evidence>
<proteinExistence type="predicted"/>
<dbReference type="AlphaFoldDB" id="A0A9P6GZL6"/>
<dbReference type="OrthoDB" id="2189189at2759"/>
<dbReference type="EMBL" id="SBJO01000082">
    <property type="protein sequence ID" value="KAF9763312.1"/>
    <property type="molecule type" value="Genomic_DNA"/>
</dbReference>
<evidence type="ECO:0000313" key="1">
    <source>
        <dbReference type="EMBL" id="KAF9763312.1"/>
    </source>
</evidence>